<protein>
    <submittedName>
        <fullName evidence="2">PH domain-containing protein</fullName>
    </submittedName>
</protein>
<dbReference type="EMBL" id="FRCP01000033">
    <property type="protein sequence ID" value="SHN04878.1"/>
    <property type="molecule type" value="Genomic_DNA"/>
</dbReference>
<dbReference type="PANTHER" id="PTHR37938:SF1">
    <property type="entry name" value="BLL0215 PROTEIN"/>
    <property type="match status" value="1"/>
</dbReference>
<sequence>MGFIEKKRTKFLALPICFTTYTITDEKVTIKSGFLSITEDDAYMYKIQDVRLKKSFMERIFKIGTVICYTGDTTHPELELVHIKKAAEIKDYIMAASEEARRKRRTMHTLDIDVAELDEEQNNE</sequence>
<dbReference type="PANTHER" id="PTHR37938">
    <property type="entry name" value="BLL0215 PROTEIN"/>
    <property type="match status" value="1"/>
</dbReference>
<reference evidence="2 3" key="1">
    <citation type="submission" date="2016-11" db="EMBL/GenBank/DDBJ databases">
        <authorList>
            <person name="Jaros S."/>
            <person name="Januszkiewicz K."/>
            <person name="Wedrychowicz H."/>
        </authorList>
    </citation>
    <scope>NUCLEOTIDE SEQUENCE [LARGE SCALE GENOMIC DNA]</scope>
    <source>
        <strain evidence="2 3">DSM 15930</strain>
    </source>
</reference>
<dbReference type="InterPro" id="IPR005182">
    <property type="entry name" value="YdbS-like_PH"/>
</dbReference>
<feature type="domain" description="YdbS-like PH" evidence="1">
    <location>
        <begin position="18"/>
        <end position="93"/>
    </location>
</feature>
<dbReference type="Proteomes" id="UP000184038">
    <property type="component" value="Unassembled WGS sequence"/>
</dbReference>
<name>A0A1M7NLS5_9FIRM</name>
<evidence type="ECO:0000313" key="3">
    <source>
        <dbReference type="Proteomes" id="UP000184038"/>
    </source>
</evidence>
<keyword evidence="3" id="KW-1185">Reference proteome</keyword>
<dbReference type="AlphaFoldDB" id="A0A1M7NLS5"/>
<evidence type="ECO:0000313" key="2">
    <source>
        <dbReference type="EMBL" id="SHN04878.1"/>
    </source>
</evidence>
<accession>A0A1M7NLS5</accession>
<dbReference type="STRING" id="1120996.SAMN02746066_04605"/>
<proteinExistence type="predicted"/>
<organism evidence="2 3">
    <name type="scientific">Anaerosporobacter mobilis DSM 15930</name>
    <dbReference type="NCBI Taxonomy" id="1120996"/>
    <lineage>
        <taxon>Bacteria</taxon>
        <taxon>Bacillati</taxon>
        <taxon>Bacillota</taxon>
        <taxon>Clostridia</taxon>
        <taxon>Lachnospirales</taxon>
        <taxon>Lachnospiraceae</taxon>
        <taxon>Anaerosporobacter</taxon>
    </lineage>
</organism>
<dbReference type="OrthoDB" id="9790842at2"/>
<evidence type="ECO:0000259" key="1">
    <source>
        <dbReference type="Pfam" id="PF03703"/>
    </source>
</evidence>
<gene>
    <name evidence="2" type="ORF">SAMN02746066_04605</name>
</gene>
<dbReference type="Pfam" id="PF03703">
    <property type="entry name" value="bPH_2"/>
    <property type="match status" value="1"/>
</dbReference>
<dbReference type="RefSeq" id="WP_073291904.1">
    <property type="nucleotide sequence ID" value="NZ_FRCP01000033.1"/>
</dbReference>